<evidence type="ECO:0000256" key="1">
    <source>
        <dbReference type="SAM" id="MobiDB-lite"/>
    </source>
</evidence>
<dbReference type="AlphaFoldDB" id="A0A2S9XLY2"/>
<dbReference type="Proteomes" id="UP000238823">
    <property type="component" value="Unassembled WGS sequence"/>
</dbReference>
<evidence type="ECO:0000313" key="2">
    <source>
        <dbReference type="EMBL" id="PRP93691.1"/>
    </source>
</evidence>
<reference evidence="2 3" key="1">
    <citation type="submission" date="2018-03" db="EMBL/GenBank/DDBJ databases">
        <title>Draft Genome Sequences of the Obligatory Marine Myxobacteria Enhygromyxa salina SWB007.</title>
        <authorList>
            <person name="Poehlein A."/>
            <person name="Moghaddam J.A."/>
            <person name="Harms H."/>
            <person name="Alanjari M."/>
            <person name="Koenig G.M."/>
            <person name="Daniel R."/>
            <person name="Schaeberle T.F."/>
        </authorList>
    </citation>
    <scope>NUCLEOTIDE SEQUENCE [LARGE SCALE GENOMIC DNA]</scope>
    <source>
        <strain evidence="2 3">SWB007</strain>
    </source>
</reference>
<proteinExistence type="predicted"/>
<evidence type="ECO:0000313" key="3">
    <source>
        <dbReference type="Proteomes" id="UP000238823"/>
    </source>
</evidence>
<comment type="caution">
    <text evidence="2">The sequence shown here is derived from an EMBL/GenBank/DDBJ whole genome shotgun (WGS) entry which is preliminary data.</text>
</comment>
<name>A0A2S9XLY2_9BACT</name>
<feature type="region of interest" description="Disordered" evidence="1">
    <location>
        <begin position="319"/>
        <end position="345"/>
    </location>
</feature>
<feature type="region of interest" description="Disordered" evidence="1">
    <location>
        <begin position="454"/>
        <end position="482"/>
    </location>
</feature>
<accession>A0A2S9XLY2</accession>
<organism evidence="2 3">
    <name type="scientific">Enhygromyxa salina</name>
    <dbReference type="NCBI Taxonomy" id="215803"/>
    <lineage>
        <taxon>Bacteria</taxon>
        <taxon>Pseudomonadati</taxon>
        <taxon>Myxococcota</taxon>
        <taxon>Polyangia</taxon>
        <taxon>Nannocystales</taxon>
        <taxon>Nannocystaceae</taxon>
        <taxon>Enhygromyxa</taxon>
    </lineage>
</organism>
<protein>
    <submittedName>
        <fullName evidence="2">Uncharacterized protein</fullName>
    </submittedName>
</protein>
<gene>
    <name evidence="2" type="ORF">ENSA7_81190</name>
</gene>
<feature type="compositionally biased region" description="Basic and acidic residues" evidence="1">
    <location>
        <begin position="462"/>
        <end position="478"/>
    </location>
</feature>
<sequence length="498" mass="54174">MLSAARSANSGVYADSRMYHSATSFLPFWHSPISISHWARVISVGTLRQSSHSSSRSARWLGTSLSSTRLPAMTQPLGRACSSSWACTRRSPSRRHSSSRRCLSAGHEYTRGSTRCRARLTGLGHYRCLTHGACSCAGSARASSPRMAPRRPLRSTRDCPPTLRSSWCARGRSPGERCTRRRRDSRDHVPGVGAPCTSFGGRSHTFVAWCSTGSAAPRVPRGGALREPSAYPRLEGGPVCEVRPQTEDHVCARHNLDGRCARTRHGGANHVVHPSNLRPRERHACRGPGDTVIVQYHAQPPRARELPCTERDEADHECSRKCRPPEDLASCSQRQQGHPKACDDRRSDGAAKLHIQPHLVLARSRGGRCRWTLHAGVHFDLGLGPEESLAVASSLDVSTLVRATHQAKPELELDAHARGLHVAALADGQRAAWSSVFEQLSTVPFASASADAEYPGAGWDEGGDRASAEGRRWREAGVGDRAAPGDLWGLNLDRSSVQ</sequence>
<dbReference type="EMBL" id="PVNL01000147">
    <property type="protein sequence ID" value="PRP93691.1"/>
    <property type="molecule type" value="Genomic_DNA"/>
</dbReference>